<proteinExistence type="inferred from homology"/>
<feature type="compositionally biased region" description="Acidic residues" evidence="7">
    <location>
        <begin position="25"/>
        <end position="34"/>
    </location>
</feature>
<comment type="subunit">
    <text evidence="2">Interacts with the CDC2 protein kinase to form a serine/threonine kinase holoenzyme complex also known as maturation promoting factor (MPF). The cyclin subunit imparts substrate specificity to the complex.</text>
</comment>
<dbReference type="EMBL" id="JAATIP010000098">
    <property type="protein sequence ID" value="KAF4374071.1"/>
    <property type="molecule type" value="Genomic_DNA"/>
</dbReference>
<name>A0A7J6FTL4_CANSA</name>
<evidence type="ECO:0000256" key="3">
    <source>
        <dbReference type="ARBA" id="ARBA00022618"/>
    </source>
</evidence>
<gene>
    <name evidence="9" type="ORF">F8388_007977</name>
</gene>
<dbReference type="Gene3D" id="1.10.472.10">
    <property type="entry name" value="Cyclin-like"/>
    <property type="match status" value="3"/>
</dbReference>
<evidence type="ECO:0000256" key="6">
    <source>
        <dbReference type="ARBA" id="ARBA00032263"/>
    </source>
</evidence>
<dbReference type="Pfam" id="PF00134">
    <property type="entry name" value="Cyclin_N"/>
    <property type="match status" value="1"/>
</dbReference>
<dbReference type="CDD" id="cd20544">
    <property type="entry name" value="CYCLIN_AtCycD-like_rpt2"/>
    <property type="match status" value="1"/>
</dbReference>
<sequence length="333" mass="38382">MAMNVEEEQQNPSLSLLDTLYCEEEKWEDEEDDKSEVYSTNNDNDDNNPSLFPLFLLEQDLFWEDEELLSLFSKEEQLKQTHYYLFPHSSSTLSLVRRQAVEWVLKVNAHYGFTALTAVLAINYLDSDAKYMFEAKTIQRMELLVLSTLQWKMHPVTPLSFLDHIIRRLGLKSHLHWEFLRRCERLLLSLVSDSRFVCYLPSVLATATMMRVIDHVEPCKAIDYQNQLLGVLKINKEKVNDCYNLIIELSNAYNNPLKRKNEVVPGSPSGIIDAIFSSDNSNDSWSAESSVSSSPKGRQNLFKKIRTSEDDNQKMRMPSALSRVFVDIVGSPP</sequence>
<dbReference type="GO" id="GO:0048316">
    <property type="term" value="P:seed development"/>
    <property type="evidence" value="ECO:0007669"/>
    <property type="project" value="UniProtKB-ARBA"/>
</dbReference>
<keyword evidence="4" id="KW-0195">Cyclin</keyword>
<dbReference type="GO" id="GO:0051301">
    <property type="term" value="P:cell division"/>
    <property type="evidence" value="ECO:0007669"/>
    <property type="project" value="UniProtKB-KW"/>
</dbReference>
<accession>A0A7J6FTL4</accession>
<comment type="caution">
    <text evidence="9">The sequence shown here is derived from an EMBL/GenBank/DDBJ whole genome shotgun (WGS) entry which is preliminary data.</text>
</comment>
<evidence type="ECO:0000256" key="1">
    <source>
        <dbReference type="ARBA" id="ARBA00009065"/>
    </source>
</evidence>
<dbReference type="PANTHER" id="PTHR10177">
    <property type="entry name" value="CYCLINS"/>
    <property type="match status" value="1"/>
</dbReference>
<dbReference type="SUPFAM" id="SSF47954">
    <property type="entry name" value="Cyclin-like"/>
    <property type="match status" value="2"/>
</dbReference>
<evidence type="ECO:0000256" key="4">
    <source>
        <dbReference type="ARBA" id="ARBA00023127"/>
    </source>
</evidence>
<evidence type="ECO:0000256" key="5">
    <source>
        <dbReference type="ARBA" id="ARBA00023306"/>
    </source>
</evidence>
<dbReference type="InterPro" id="IPR006671">
    <property type="entry name" value="Cyclin_N"/>
</dbReference>
<reference evidence="9 10" key="1">
    <citation type="journal article" date="2020" name="bioRxiv">
        <title>Sequence and annotation of 42 cannabis genomes reveals extensive copy number variation in cannabinoid synthesis and pathogen resistance genes.</title>
        <authorList>
            <person name="Mckernan K.J."/>
            <person name="Helbert Y."/>
            <person name="Kane L.T."/>
            <person name="Ebling H."/>
            <person name="Zhang L."/>
            <person name="Liu B."/>
            <person name="Eaton Z."/>
            <person name="Mclaughlin S."/>
            <person name="Kingan S."/>
            <person name="Baybayan P."/>
            <person name="Concepcion G."/>
            <person name="Jordan M."/>
            <person name="Riva A."/>
            <person name="Barbazuk W."/>
            <person name="Harkins T."/>
        </authorList>
    </citation>
    <scope>NUCLEOTIDE SEQUENCE [LARGE SCALE GENOMIC DNA]</scope>
    <source>
        <strain evidence="10">cv. Jamaican Lion 4</strain>
        <tissue evidence="9">Leaf</tissue>
    </source>
</reference>
<keyword evidence="5" id="KW-0131">Cell cycle</keyword>
<dbReference type="AlphaFoldDB" id="A0A7J6FTL4"/>
<dbReference type="FunFam" id="1.10.472.10:FF:000070">
    <property type="entry name" value="CYCLIN D32"/>
    <property type="match status" value="1"/>
</dbReference>
<dbReference type="Pfam" id="PF02984">
    <property type="entry name" value="Cyclin_C"/>
    <property type="match status" value="1"/>
</dbReference>
<protein>
    <recommendedName>
        <fullName evidence="6">B-like cyclin</fullName>
    </recommendedName>
</protein>
<feature type="domain" description="Cyclin C-terminal" evidence="8">
    <location>
        <begin position="156"/>
        <end position="295"/>
    </location>
</feature>
<dbReference type="SMART" id="SM01332">
    <property type="entry name" value="Cyclin_C"/>
    <property type="match status" value="1"/>
</dbReference>
<feature type="region of interest" description="Disordered" evidence="7">
    <location>
        <begin position="25"/>
        <end position="45"/>
    </location>
</feature>
<organism evidence="9 10">
    <name type="scientific">Cannabis sativa</name>
    <name type="common">Hemp</name>
    <name type="synonym">Marijuana</name>
    <dbReference type="NCBI Taxonomy" id="3483"/>
    <lineage>
        <taxon>Eukaryota</taxon>
        <taxon>Viridiplantae</taxon>
        <taxon>Streptophyta</taxon>
        <taxon>Embryophyta</taxon>
        <taxon>Tracheophyta</taxon>
        <taxon>Spermatophyta</taxon>
        <taxon>Magnoliopsida</taxon>
        <taxon>eudicotyledons</taxon>
        <taxon>Gunneridae</taxon>
        <taxon>Pentapetalae</taxon>
        <taxon>rosids</taxon>
        <taxon>fabids</taxon>
        <taxon>Rosales</taxon>
        <taxon>Cannabaceae</taxon>
        <taxon>Cannabis</taxon>
    </lineage>
</organism>
<evidence type="ECO:0000256" key="2">
    <source>
        <dbReference type="ARBA" id="ARBA00011177"/>
    </source>
</evidence>
<evidence type="ECO:0000259" key="8">
    <source>
        <dbReference type="SMART" id="SM01332"/>
    </source>
</evidence>
<evidence type="ECO:0000256" key="7">
    <source>
        <dbReference type="SAM" id="MobiDB-lite"/>
    </source>
</evidence>
<dbReference type="GO" id="GO:0010444">
    <property type="term" value="P:guard mother cell differentiation"/>
    <property type="evidence" value="ECO:0007669"/>
    <property type="project" value="UniProtKB-ARBA"/>
</dbReference>
<evidence type="ECO:0000313" key="10">
    <source>
        <dbReference type="Proteomes" id="UP000525078"/>
    </source>
</evidence>
<feature type="compositionally biased region" description="Low complexity" evidence="7">
    <location>
        <begin position="280"/>
        <end position="294"/>
    </location>
</feature>
<dbReference type="InterPro" id="IPR036915">
    <property type="entry name" value="Cyclin-like_sf"/>
</dbReference>
<dbReference type="InterPro" id="IPR004367">
    <property type="entry name" value="Cyclin_C-dom"/>
</dbReference>
<feature type="region of interest" description="Disordered" evidence="7">
    <location>
        <begin position="280"/>
        <end position="316"/>
    </location>
</feature>
<dbReference type="InterPro" id="IPR039361">
    <property type="entry name" value="Cyclin"/>
</dbReference>
<dbReference type="Proteomes" id="UP000525078">
    <property type="component" value="Unassembled WGS sequence"/>
</dbReference>
<evidence type="ECO:0000313" key="9">
    <source>
        <dbReference type="EMBL" id="KAF4374071.1"/>
    </source>
</evidence>
<keyword evidence="3" id="KW-0132">Cell division</keyword>
<comment type="similarity">
    <text evidence="1">Belongs to the cyclin family. Cyclin D subfamily.</text>
</comment>